<evidence type="ECO:0000259" key="2">
    <source>
        <dbReference type="Pfam" id="PF20990"/>
    </source>
</evidence>
<proteinExistence type="predicted"/>
<keyword evidence="1" id="KW-1133">Transmembrane helix</keyword>
<dbReference type="EMBL" id="CP012034">
    <property type="protein sequence ID" value="AKP67738.1"/>
    <property type="molecule type" value="Genomic_DNA"/>
</dbReference>
<protein>
    <recommendedName>
        <fullName evidence="2">Predicted membrane protein YciQ-like C-terminal domain-containing protein</fullName>
    </recommendedName>
</protein>
<evidence type="ECO:0000313" key="4">
    <source>
        <dbReference type="Proteomes" id="UP000036106"/>
    </source>
</evidence>
<gene>
    <name evidence="3" type="ORF">ABM34_09500</name>
</gene>
<keyword evidence="1" id="KW-0812">Transmembrane</keyword>
<evidence type="ECO:0000313" key="3">
    <source>
        <dbReference type="EMBL" id="AKP67738.1"/>
    </source>
</evidence>
<feature type="transmembrane region" description="Helical" evidence="1">
    <location>
        <begin position="6"/>
        <end position="23"/>
    </location>
</feature>
<dbReference type="AlphaFoldDB" id="A0A0H4QM03"/>
<dbReference type="KEGG" id="lgn:ABM34_09500"/>
<dbReference type="RefSeq" id="WP_048705293.1">
    <property type="nucleotide sequence ID" value="NZ_CP012034.1"/>
</dbReference>
<keyword evidence="1" id="KW-0472">Membrane</keyword>
<dbReference type="PATRIC" id="fig|1007676.4.peg.1923"/>
<keyword evidence="4" id="KW-1185">Reference proteome</keyword>
<accession>A0A0H4QM03</accession>
<name>A0A0H4QM03_9LACO</name>
<dbReference type="Proteomes" id="UP000036106">
    <property type="component" value="Chromosome"/>
</dbReference>
<dbReference type="STRING" id="1007676.ABM34_09500"/>
<evidence type="ECO:0000256" key="1">
    <source>
        <dbReference type="SAM" id="Phobius"/>
    </source>
</evidence>
<dbReference type="Pfam" id="PF20990">
    <property type="entry name" value="DUF2207_C"/>
    <property type="match status" value="1"/>
</dbReference>
<reference evidence="4" key="1">
    <citation type="submission" date="2015-07" db="EMBL/GenBank/DDBJ databases">
        <title>Lactobacillus ginsenosidimutans/EMML 3141/ whole genome sequencing.</title>
        <authorList>
            <person name="Kim M.K."/>
            <person name="Im W.-T."/>
            <person name="Srinivasan S."/>
            <person name="Lee J.-J."/>
        </authorList>
    </citation>
    <scope>NUCLEOTIDE SEQUENCE [LARGE SCALE GENOMIC DNA]</scope>
    <source>
        <strain evidence="4">EMML 3041</strain>
    </source>
</reference>
<organism evidence="3 4">
    <name type="scientific">Companilactobacillus ginsenosidimutans</name>
    <dbReference type="NCBI Taxonomy" id="1007676"/>
    <lineage>
        <taxon>Bacteria</taxon>
        <taxon>Bacillati</taxon>
        <taxon>Bacillota</taxon>
        <taxon>Bacilli</taxon>
        <taxon>Lactobacillales</taxon>
        <taxon>Lactobacillaceae</taxon>
        <taxon>Companilactobacillus</taxon>
    </lineage>
</organism>
<dbReference type="InterPro" id="IPR048389">
    <property type="entry name" value="YciQ-like_C"/>
</dbReference>
<sequence length="171" mass="18119">MIDFFMTALPFAAFGIVAGIYFWKLSGDISIYTDIGLQTANELQGFRGMLRDVQSIKVADIGDLIVWEKILPYSAAFGVSKRVIHKLQSTFGTDKIDTINQPIFNYYYVSVPDYNTSLIQTFDPSLNSSSPFYHDSLDSNTGGSGGFGGSSGGFSGGNAGGFGGGGGGGAF</sequence>
<dbReference type="OrthoDB" id="2300138at2"/>
<feature type="domain" description="Predicted membrane protein YciQ-like C-terminal" evidence="2">
    <location>
        <begin position="5"/>
        <end position="87"/>
    </location>
</feature>